<dbReference type="Pfam" id="PF13830">
    <property type="entry name" value="DUF4192"/>
    <property type="match status" value="1"/>
</dbReference>
<proteinExistence type="predicted"/>
<protein>
    <recommendedName>
        <fullName evidence="3">DUF4192 domain-containing protein</fullName>
    </recommendedName>
</protein>
<gene>
    <name evidence="1" type="ORF">NCTC13184_07258</name>
</gene>
<dbReference type="EMBL" id="UGRU01000001">
    <property type="protein sequence ID" value="SUA48703.1"/>
    <property type="molecule type" value="Genomic_DNA"/>
</dbReference>
<dbReference type="AlphaFoldDB" id="A0A378X816"/>
<evidence type="ECO:0000313" key="1">
    <source>
        <dbReference type="EMBL" id="SUA48703.1"/>
    </source>
</evidence>
<name>A0A378X816_9NOCA</name>
<sequence length="344" mass="35977">MYLHPVGSNATGDVLALPGHFAGEPDISLILLPGHSVEPNLTTYAATEIDLSVLLTYPAAALAATARICHGTAVPSVVAVIITSAGRGTDDVRIHRELIGLVSAHLAEHMIGIQSAWVTGDITTEAAWQPLTTVTPDHVGSHPSTPTEIIRALAAGSIYSPRAAAHELMSPDLPLAREVAAHLTHRETTHDDSDIAPAPHNLAAELRQLLAIIEGAASGQTLAAGDLAAAARALRPVDIAECAAGLVHTSLDGPAHALWTALTQTAPNQYRGAPAVLLAYWACAHQDYTTASVALDIALEAQPGNKFAQWIAVFLDIGMPHAQYAKFAEFGRQNAARIGTELPS</sequence>
<evidence type="ECO:0000313" key="2">
    <source>
        <dbReference type="Proteomes" id="UP000255082"/>
    </source>
</evidence>
<dbReference type="InterPro" id="IPR025447">
    <property type="entry name" value="DUF4192"/>
</dbReference>
<evidence type="ECO:0008006" key="3">
    <source>
        <dbReference type="Google" id="ProtNLM"/>
    </source>
</evidence>
<dbReference type="RefSeq" id="WP_167355087.1">
    <property type="nucleotide sequence ID" value="NZ_JAJFOE010000002.1"/>
</dbReference>
<reference evidence="1 2" key="1">
    <citation type="submission" date="2018-06" db="EMBL/GenBank/DDBJ databases">
        <authorList>
            <consortium name="Pathogen Informatics"/>
            <person name="Doyle S."/>
        </authorList>
    </citation>
    <scope>NUCLEOTIDE SEQUENCE [LARGE SCALE GENOMIC DNA]</scope>
    <source>
        <strain evidence="1 2">NCTC13184</strain>
    </source>
</reference>
<accession>A0A378X816</accession>
<organism evidence="1 2">
    <name type="scientific">Nocardia africana</name>
    <dbReference type="NCBI Taxonomy" id="134964"/>
    <lineage>
        <taxon>Bacteria</taxon>
        <taxon>Bacillati</taxon>
        <taxon>Actinomycetota</taxon>
        <taxon>Actinomycetes</taxon>
        <taxon>Mycobacteriales</taxon>
        <taxon>Nocardiaceae</taxon>
        <taxon>Nocardia</taxon>
    </lineage>
</organism>
<dbReference type="Proteomes" id="UP000255082">
    <property type="component" value="Unassembled WGS sequence"/>
</dbReference>